<organism evidence="4 5">
    <name type="scientific">Biomaibacter acetigenes</name>
    <dbReference type="NCBI Taxonomy" id="2316383"/>
    <lineage>
        <taxon>Bacteria</taxon>
        <taxon>Bacillati</taxon>
        <taxon>Bacillota</taxon>
        <taxon>Clostridia</taxon>
        <taxon>Thermosediminibacterales</taxon>
        <taxon>Tepidanaerobacteraceae</taxon>
        <taxon>Biomaibacter</taxon>
    </lineage>
</organism>
<dbReference type="Gene3D" id="3.30.457.10">
    <property type="entry name" value="Copper amine oxidase-like, N-terminal domain"/>
    <property type="match status" value="1"/>
</dbReference>
<dbReference type="Gene3D" id="2.60.40.3500">
    <property type="match status" value="1"/>
</dbReference>
<dbReference type="EMBL" id="CP033169">
    <property type="protein sequence ID" value="AYO32183.1"/>
    <property type="molecule type" value="Genomic_DNA"/>
</dbReference>
<evidence type="ECO:0000313" key="5">
    <source>
        <dbReference type="Proteomes" id="UP000280960"/>
    </source>
</evidence>
<gene>
    <name evidence="4" type="ORF">D2962_03765</name>
</gene>
<dbReference type="InterPro" id="IPR050695">
    <property type="entry name" value="N-acetylmuramoyl_amidase_3"/>
</dbReference>
<dbReference type="GO" id="GO:0008745">
    <property type="term" value="F:N-acetylmuramoyl-L-alanine amidase activity"/>
    <property type="evidence" value="ECO:0007669"/>
    <property type="project" value="InterPro"/>
</dbReference>
<dbReference type="Gene3D" id="3.40.630.40">
    <property type="entry name" value="Zn-dependent exopeptidases"/>
    <property type="match status" value="1"/>
</dbReference>
<dbReference type="InterPro" id="IPR012854">
    <property type="entry name" value="Cu_amine_oxidase-like_N"/>
</dbReference>
<accession>A0A3G2R9S9</accession>
<dbReference type="RefSeq" id="WP_122015726.1">
    <property type="nucleotide sequence ID" value="NZ_CP033169.1"/>
</dbReference>
<dbReference type="PANTHER" id="PTHR30404">
    <property type="entry name" value="N-ACETYLMURAMOYL-L-ALANINE AMIDASE"/>
    <property type="match status" value="1"/>
</dbReference>
<name>A0A3G2R9S9_9FIRM</name>
<dbReference type="Pfam" id="PF07833">
    <property type="entry name" value="Cu_amine_oxidN1"/>
    <property type="match status" value="1"/>
</dbReference>
<keyword evidence="1" id="KW-0378">Hydrolase</keyword>
<dbReference type="SUPFAM" id="SSF55383">
    <property type="entry name" value="Copper amine oxidase, domain N"/>
    <property type="match status" value="1"/>
</dbReference>
<evidence type="ECO:0000259" key="3">
    <source>
        <dbReference type="SMART" id="SM00646"/>
    </source>
</evidence>
<dbReference type="Pfam" id="PF01520">
    <property type="entry name" value="Amidase_3"/>
    <property type="match status" value="1"/>
</dbReference>
<dbReference type="SUPFAM" id="SSF53187">
    <property type="entry name" value="Zn-dependent exopeptidases"/>
    <property type="match status" value="1"/>
</dbReference>
<dbReference type="PANTHER" id="PTHR30404:SF0">
    <property type="entry name" value="N-ACETYLMURAMOYL-L-ALANINE AMIDASE AMIC"/>
    <property type="match status" value="1"/>
</dbReference>
<keyword evidence="5" id="KW-1185">Reference proteome</keyword>
<evidence type="ECO:0000313" key="4">
    <source>
        <dbReference type="EMBL" id="AYO32183.1"/>
    </source>
</evidence>
<feature type="signal peptide" evidence="2">
    <location>
        <begin position="1"/>
        <end position="24"/>
    </location>
</feature>
<dbReference type="GO" id="GO:0009253">
    <property type="term" value="P:peptidoglycan catabolic process"/>
    <property type="evidence" value="ECO:0007669"/>
    <property type="project" value="InterPro"/>
</dbReference>
<protein>
    <submittedName>
        <fullName evidence="4">AMIN domain-containing protein</fullName>
    </submittedName>
</protein>
<sequence length="647" mass="71769">MFRKIIPVAMLVFIFLCFPSFGKAAPKAKPVLKPIEIYINGQKVESDVAPIIVNDRTLVPLRVISENLGASVYWDNTQRMVRITTSTKTILLKINDKKAVINDREVVLDTPATIVKDRTMVPLRFIGESLGAEVFWDNAQRRVIITRFQPKVIDFSYEVVNGKPSVVLRGDSPLEYVTQPATSKNQIAIDIKGQMATEKNALYIYDDFIEKAIMGSIQQDPPVTRVVVDLKGGVPYEINRSEDKNTIIISFINTLSGVTVDSDDQRVTVNLVTTQPTKINYFFLSNPDRLVMDINDAVLSTSPPEIPRNNYIKEIRLGQFTVNPNTVRVVFDLKSDINYQVFQDKNNISVIFSKVNTVKRVNVESREESSSVRITASGEIGYEIKADKSNRQLKLVIAGVAIDKNLLEQETIDVNDGIVDYVELKKVKGPKNYNLEVIINLSLFTSYELTTTPPSSEIELVIYKSPLQNKIIVVDPGHGGSDPGAEAGNVQEKNLNLDIALKLRDLLEQGGAKVLMTRDKDIFVNLYTRAGIANEVKADLFISIHNNAGSSGTSGTETLYYPEPEKKALALCIQKALVKSIGLPDRGIVERPGLVVTRETRMPSALAEVAFMTNQGDLSLLLTDEFRQKAAEGIASGIINYLTGRAD</sequence>
<evidence type="ECO:0000256" key="2">
    <source>
        <dbReference type="SAM" id="SignalP"/>
    </source>
</evidence>
<feature type="domain" description="MurNAc-LAA" evidence="3">
    <location>
        <begin position="530"/>
        <end position="639"/>
    </location>
</feature>
<dbReference type="CDD" id="cd02696">
    <property type="entry name" value="MurNAc-LAA"/>
    <property type="match status" value="1"/>
</dbReference>
<reference evidence="4 5" key="1">
    <citation type="submission" date="2018-10" db="EMBL/GenBank/DDBJ databases">
        <authorList>
            <person name="Zhang X."/>
        </authorList>
    </citation>
    <scope>NUCLEOTIDE SEQUENCE [LARGE SCALE GENOMIC DNA]</scope>
    <source>
        <strain evidence="4 5">SK-G1</strain>
    </source>
</reference>
<proteinExistence type="predicted"/>
<keyword evidence="2" id="KW-0732">Signal</keyword>
<dbReference type="SMART" id="SM00646">
    <property type="entry name" value="Ami_3"/>
    <property type="match status" value="1"/>
</dbReference>
<dbReference type="GO" id="GO:0030288">
    <property type="term" value="C:outer membrane-bounded periplasmic space"/>
    <property type="evidence" value="ECO:0007669"/>
    <property type="project" value="TreeGrafter"/>
</dbReference>
<evidence type="ECO:0000256" key="1">
    <source>
        <dbReference type="ARBA" id="ARBA00022801"/>
    </source>
</evidence>
<dbReference type="InterPro" id="IPR002508">
    <property type="entry name" value="MurNAc-LAA_cat"/>
</dbReference>
<dbReference type="Pfam" id="PF11741">
    <property type="entry name" value="AMIN"/>
    <property type="match status" value="1"/>
</dbReference>
<dbReference type="Proteomes" id="UP000280960">
    <property type="component" value="Chromosome"/>
</dbReference>
<dbReference type="InterPro" id="IPR021731">
    <property type="entry name" value="AMIN_dom"/>
</dbReference>
<feature type="chain" id="PRO_5018211561" evidence="2">
    <location>
        <begin position="25"/>
        <end position="647"/>
    </location>
</feature>
<dbReference type="AlphaFoldDB" id="A0A3G2R9S9"/>
<dbReference type="KEGG" id="bacg:D2962_03765"/>
<dbReference type="InterPro" id="IPR036582">
    <property type="entry name" value="Mao_N_sf"/>
</dbReference>